<dbReference type="PANTHER" id="PTHR37018:SF1">
    <property type="entry name" value="CULTURE SPECIFIC PROTEIN, PUTATIVE (AFU_ORTHOLOGUE AFUA_2G00130)-RELATED"/>
    <property type="match status" value="1"/>
</dbReference>
<sequence>MGSISNLHLSRIGDLKEALTGSRTATFVWLCNFEVEDAWSKGFTGLPGGGISEANLLVQRMEEQGILIAEPGDYVITGQAIDPEFLSYLDRCGLGLAEQIVVGNTDGKPTNAAVLDSPAVLAELRSLAKCGAYLMPMGVSGVEETIAAATGLRLAGPPSSVCVTVNSKIYSRRLTDRLGLRPIAGRACETVDALRSALLTDPCGPYPLIVKDAYGVSGKGLLVLRSPDAAAGLLRMVERRAERRGSDALHVVVETFLEKRFDLNYQITVSRTGQVTFDFVKRAVTEGGVHKGHVIPAGLTARHYDEIRDAGLRIGAALHGDGFFGVAGVDALLDAEDVVRPVLEINARLNMSTYQTRVLERFSHSQGHAQAQQFNVHVDGASVPFSRILDVFGSLPTVPVDGEGVLVTCFGTVNAFAGRKESYDGRLYVMLFGRSAERLQSLEFKVAQSLSVLSK</sequence>
<dbReference type="PANTHER" id="PTHR37018">
    <property type="entry name" value="CULTURE SPECIFIC PROTEIN, PUTATIVE (AFU_ORTHOLOGUE AFUA_2G00130)-RELATED"/>
    <property type="match status" value="1"/>
</dbReference>
<gene>
    <name evidence="3" type="ORF">CWS72_23520</name>
</gene>
<dbReference type="AlphaFoldDB" id="A0A2N3PNX2"/>
<dbReference type="OrthoDB" id="9810880at2"/>
<evidence type="ECO:0000259" key="2">
    <source>
        <dbReference type="PROSITE" id="PS50975"/>
    </source>
</evidence>
<evidence type="ECO:0000313" key="3">
    <source>
        <dbReference type="EMBL" id="PKU22087.1"/>
    </source>
</evidence>
<comment type="caution">
    <text evidence="3">The sequence shown here is derived from an EMBL/GenBank/DDBJ whole genome shotgun (WGS) entry which is preliminary data.</text>
</comment>
<reference evidence="4" key="1">
    <citation type="submission" date="2017-12" db="EMBL/GenBank/DDBJ databases">
        <title>Draft genome sequence of Telmatospirillum siberiense 26-4b1T, an acidotolerant peatland alphaproteobacterium potentially involved in sulfur cycling.</title>
        <authorList>
            <person name="Hausmann B."/>
            <person name="Pjevac P."/>
            <person name="Schreck K."/>
            <person name="Herbold C.W."/>
            <person name="Daims H."/>
            <person name="Wagner M."/>
            <person name="Pester M."/>
            <person name="Loy A."/>
        </authorList>
    </citation>
    <scope>NUCLEOTIDE SEQUENCE [LARGE SCALE GENOMIC DNA]</scope>
    <source>
        <strain evidence="4">26-4b1</strain>
    </source>
</reference>
<feature type="domain" description="ATP-grasp" evidence="2">
    <location>
        <begin position="172"/>
        <end position="375"/>
    </location>
</feature>
<dbReference type="Gene3D" id="3.30.470.20">
    <property type="entry name" value="ATP-grasp fold, B domain"/>
    <property type="match status" value="1"/>
</dbReference>
<proteinExistence type="predicted"/>
<dbReference type="InterPro" id="IPR005479">
    <property type="entry name" value="CPAse_ATP-bd"/>
</dbReference>
<dbReference type="InterPro" id="IPR011761">
    <property type="entry name" value="ATP-grasp"/>
</dbReference>
<evidence type="ECO:0000256" key="1">
    <source>
        <dbReference type="PROSITE-ProRule" id="PRU00409"/>
    </source>
</evidence>
<dbReference type="RefSeq" id="WP_101253091.1">
    <property type="nucleotide sequence ID" value="NZ_PIUM01000038.1"/>
</dbReference>
<keyword evidence="1" id="KW-0547">Nucleotide-binding</keyword>
<dbReference type="InterPro" id="IPR053269">
    <property type="entry name" value="Asp-Met_ligase"/>
</dbReference>
<dbReference type="GO" id="GO:0046872">
    <property type="term" value="F:metal ion binding"/>
    <property type="evidence" value="ECO:0007669"/>
    <property type="project" value="InterPro"/>
</dbReference>
<dbReference type="InterPro" id="IPR040754">
    <property type="entry name" value="PreAtp-grasp"/>
</dbReference>
<accession>A0A2N3PNX2</accession>
<keyword evidence="1" id="KW-0067">ATP-binding</keyword>
<evidence type="ECO:0000313" key="4">
    <source>
        <dbReference type="Proteomes" id="UP000233293"/>
    </source>
</evidence>
<dbReference type="GO" id="GO:0005524">
    <property type="term" value="F:ATP binding"/>
    <property type="evidence" value="ECO:0007669"/>
    <property type="project" value="UniProtKB-UniRule"/>
</dbReference>
<dbReference type="SUPFAM" id="SSF56059">
    <property type="entry name" value="Glutathione synthetase ATP-binding domain-like"/>
    <property type="match status" value="1"/>
</dbReference>
<keyword evidence="4" id="KW-1185">Reference proteome</keyword>
<dbReference type="Proteomes" id="UP000233293">
    <property type="component" value="Unassembled WGS sequence"/>
</dbReference>
<dbReference type="PROSITE" id="PS50975">
    <property type="entry name" value="ATP_GRASP"/>
    <property type="match status" value="1"/>
</dbReference>
<dbReference type="Pfam" id="PF18604">
    <property type="entry name" value="PreAtp-grasp"/>
    <property type="match status" value="1"/>
</dbReference>
<name>A0A2N3PNX2_9PROT</name>
<organism evidence="3 4">
    <name type="scientific">Telmatospirillum siberiense</name>
    <dbReference type="NCBI Taxonomy" id="382514"/>
    <lineage>
        <taxon>Bacteria</taxon>
        <taxon>Pseudomonadati</taxon>
        <taxon>Pseudomonadota</taxon>
        <taxon>Alphaproteobacteria</taxon>
        <taxon>Rhodospirillales</taxon>
        <taxon>Rhodospirillaceae</taxon>
        <taxon>Telmatospirillum</taxon>
    </lineage>
</organism>
<dbReference type="Pfam" id="PF02786">
    <property type="entry name" value="CPSase_L_D2"/>
    <property type="match status" value="1"/>
</dbReference>
<protein>
    <recommendedName>
        <fullName evidence="2">ATP-grasp domain-containing protein</fullName>
    </recommendedName>
</protein>
<dbReference type="EMBL" id="PIUM01000038">
    <property type="protein sequence ID" value="PKU22087.1"/>
    <property type="molecule type" value="Genomic_DNA"/>
</dbReference>